<proteinExistence type="inferred from homology"/>
<evidence type="ECO:0000313" key="8">
    <source>
        <dbReference type="Proteomes" id="UP000604825"/>
    </source>
</evidence>
<feature type="signal peptide" evidence="5">
    <location>
        <begin position="1"/>
        <end position="25"/>
    </location>
</feature>
<dbReference type="AlphaFoldDB" id="A0A811S5B6"/>
<evidence type="ECO:0000256" key="3">
    <source>
        <dbReference type="ARBA" id="ARBA00023157"/>
    </source>
</evidence>
<evidence type="ECO:0000256" key="4">
    <source>
        <dbReference type="ARBA" id="ARBA00023180"/>
    </source>
</evidence>
<evidence type="ECO:0000256" key="5">
    <source>
        <dbReference type="SAM" id="SignalP"/>
    </source>
</evidence>
<dbReference type="CDD" id="cd00010">
    <property type="entry name" value="AAI_LTSS"/>
    <property type="match status" value="1"/>
</dbReference>
<reference evidence="7" key="1">
    <citation type="submission" date="2020-10" db="EMBL/GenBank/DDBJ databases">
        <authorList>
            <person name="Han B."/>
            <person name="Lu T."/>
            <person name="Zhao Q."/>
            <person name="Huang X."/>
            <person name="Zhao Y."/>
        </authorList>
    </citation>
    <scope>NUCLEOTIDE SEQUENCE</scope>
</reference>
<comment type="similarity">
    <text evidence="1">Belongs to the plant LTP family.</text>
</comment>
<protein>
    <recommendedName>
        <fullName evidence="6">Bifunctional inhibitor/plant lipid transfer protein/seed storage helical domain-containing protein</fullName>
    </recommendedName>
</protein>
<gene>
    <name evidence="7" type="ORF">NCGR_LOCUS61744</name>
</gene>
<dbReference type="InterPro" id="IPR036312">
    <property type="entry name" value="Bifun_inhib/LTP/seed_sf"/>
</dbReference>
<accession>A0A811S5B6</accession>
<keyword evidence="4" id="KW-0325">Glycoprotein</keyword>
<keyword evidence="3" id="KW-1015">Disulfide bond</keyword>
<evidence type="ECO:0000256" key="2">
    <source>
        <dbReference type="ARBA" id="ARBA00022729"/>
    </source>
</evidence>
<dbReference type="EMBL" id="CAJGYO010000018">
    <property type="protein sequence ID" value="CAD6337646.1"/>
    <property type="molecule type" value="Genomic_DNA"/>
</dbReference>
<name>A0A811S5B6_9POAL</name>
<evidence type="ECO:0000259" key="6">
    <source>
        <dbReference type="Pfam" id="PF14368"/>
    </source>
</evidence>
<dbReference type="SUPFAM" id="SSF47699">
    <property type="entry name" value="Bifunctional inhibitor/lipid-transfer protein/seed storage 2S albumin"/>
    <property type="match status" value="1"/>
</dbReference>
<keyword evidence="8" id="KW-1185">Reference proteome</keyword>
<feature type="chain" id="PRO_5032380038" description="Bifunctional inhibitor/plant lipid transfer protein/seed storage helical domain-containing protein" evidence="5">
    <location>
        <begin position="26"/>
        <end position="179"/>
    </location>
</feature>
<dbReference type="PANTHER" id="PTHR33044">
    <property type="entry name" value="BIFUNCTIONAL INHIBITOR/LIPID-TRANSFER PROTEIN/SEED STORAGE 2S ALBUMIN SUPERFAMILY PROTEIN-RELATED"/>
    <property type="match status" value="1"/>
</dbReference>
<dbReference type="InterPro" id="IPR043325">
    <property type="entry name" value="LTSS"/>
</dbReference>
<dbReference type="OrthoDB" id="690947at2759"/>
<evidence type="ECO:0000256" key="1">
    <source>
        <dbReference type="ARBA" id="ARBA00009748"/>
    </source>
</evidence>
<evidence type="ECO:0000313" key="7">
    <source>
        <dbReference type="EMBL" id="CAD6337646.1"/>
    </source>
</evidence>
<dbReference type="Proteomes" id="UP000604825">
    <property type="component" value="Unassembled WGS sequence"/>
</dbReference>
<comment type="caution">
    <text evidence="7">The sequence shown here is derived from an EMBL/GenBank/DDBJ whole genome shotgun (WGS) entry which is preliminary data.</text>
</comment>
<organism evidence="7 8">
    <name type="scientific">Miscanthus lutarioriparius</name>
    <dbReference type="NCBI Taxonomy" id="422564"/>
    <lineage>
        <taxon>Eukaryota</taxon>
        <taxon>Viridiplantae</taxon>
        <taxon>Streptophyta</taxon>
        <taxon>Embryophyta</taxon>
        <taxon>Tracheophyta</taxon>
        <taxon>Spermatophyta</taxon>
        <taxon>Magnoliopsida</taxon>
        <taxon>Liliopsida</taxon>
        <taxon>Poales</taxon>
        <taxon>Poaceae</taxon>
        <taxon>PACMAD clade</taxon>
        <taxon>Panicoideae</taxon>
        <taxon>Andropogonodae</taxon>
        <taxon>Andropogoneae</taxon>
        <taxon>Saccharinae</taxon>
        <taxon>Miscanthus</taxon>
    </lineage>
</organism>
<feature type="domain" description="Bifunctional inhibitor/plant lipid transfer protein/seed storage helical" evidence="6">
    <location>
        <begin position="25"/>
        <end position="113"/>
    </location>
</feature>
<dbReference type="Pfam" id="PF14368">
    <property type="entry name" value="LTP_2"/>
    <property type="match status" value="1"/>
</dbReference>
<keyword evidence="2 5" id="KW-0732">Signal</keyword>
<dbReference type="InterPro" id="IPR016140">
    <property type="entry name" value="Bifunc_inhib/LTP/seed_store"/>
</dbReference>
<dbReference type="Gene3D" id="1.10.110.10">
    <property type="entry name" value="Plant lipid-transfer and hydrophobic proteins"/>
    <property type="match status" value="1"/>
</dbReference>
<sequence length="179" mass="18331">MQQSAARLLAAVAVACLALAPSAYAQGTSDSGSGAMPSCAAKLVLCAGYLNSTSTAAPVAACCGPLWDAAANKTACLCSMLLNRAALRAFGVAPEQGLVLARRCNVTTDASACAAGDSDQVPQPPNRVRTAILYSSTEADAVATAYDGDNDKPRQQFKDVDVMKRGVGERVFLVAEADN</sequence>